<keyword evidence="3" id="KW-1185">Reference proteome</keyword>
<protein>
    <submittedName>
        <fullName evidence="2">Uncharacterized protein</fullName>
    </submittedName>
</protein>
<comment type="caution">
    <text evidence="2">The sequence shown here is derived from an EMBL/GenBank/DDBJ whole genome shotgun (WGS) entry which is preliminary data.</text>
</comment>
<gene>
    <name evidence="2" type="ORF">HK107_05200</name>
</gene>
<name>A0A7Y3W4N6_9PROT</name>
<accession>A0A7Y3W4N6</accession>
<dbReference type="Proteomes" id="UP000536835">
    <property type="component" value="Unassembled WGS sequence"/>
</dbReference>
<keyword evidence="1" id="KW-0812">Transmembrane</keyword>
<keyword evidence="1" id="KW-0472">Membrane</keyword>
<evidence type="ECO:0000313" key="2">
    <source>
        <dbReference type="EMBL" id="NNU15714.1"/>
    </source>
</evidence>
<dbReference type="EMBL" id="JABFCX010000002">
    <property type="protein sequence ID" value="NNU15714.1"/>
    <property type="molecule type" value="Genomic_DNA"/>
</dbReference>
<reference evidence="2 3" key="1">
    <citation type="submission" date="2020-05" db="EMBL/GenBank/DDBJ databases">
        <title>Parvularcula mediterraneae sp. nov., isolated from polypropylene straw from shallow seawater of the seashore of Laganas in Zakynthos island, Greece.</title>
        <authorList>
            <person name="Szabo I."/>
            <person name="Al-Omari J."/>
            <person name="Rado J."/>
            <person name="Szerdahelyi G.S."/>
        </authorList>
    </citation>
    <scope>NUCLEOTIDE SEQUENCE [LARGE SCALE GENOMIC DNA]</scope>
    <source>
        <strain evidence="2 3">ZS-1/3</strain>
    </source>
</reference>
<proteinExistence type="predicted"/>
<dbReference type="AlphaFoldDB" id="A0A7Y3W4N6"/>
<organism evidence="2 3">
    <name type="scientific">Parvularcula mediterranea</name>
    <dbReference type="NCBI Taxonomy" id="2732508"/>
    <lineage>
        <taxon>Bacteria</taxon>
        <taxon>Pseudomonadati</taxon>
        <taxon>Pseudomonadota</taxon>
        <taxon>Alphaproteobacteria</taxon>
        <taxon>Parvularculales</taxon>
        <taxon>Parvularculaceae</taxon>
        <taxon>Parvularcula</taxon>
    </lineage>
</organism>
<evidence type="ECO:0000256" key="1">
    <source>
        <dbReference type="SAM" id="Phobius"/>
    </source>
</evidence>
<sequence length="66" mass="6900">MDSEKKGKGGRLVAVFILLLLGLANAVYFAWRELALGKEGSLPLLIASLMCVTLALVLARTGAAKG</sequence>
<feature type="transmembrane region" description="Helical" evidence="1">
    <location>
        <begin position="12"/>
        <end position="31"/>
    </location>
</feature>
<evidence type="ECO:0000313" key="3">
    <source>
        <dbReference type="Proteomes" id="UP000536835"/>
    </source>
</evidence>
<feature type="transmembrane region" description="Helical" evidence="1">
    <location>
        <begin position="43"/>
        <end position="63"/>
    </location>
</feature>
<keyword evidence="1" id="KW-1133">Transmembrane helix</keyword>
<dbReference type="RefSeq" id="WP_173197365.1">
    <property type="nucleotide sequence ID" value="NZ_JABFCX010000002.1"/>
</dbReference>